<accession>A0A964BU72</accession>
<dbReference type="AlphaFoldDB" id="A0A964BU72"/>
<dbReference type="GO" id="GO:0003677">
    <property type="term" value="F:DNA binding"/>
    <property type="evidence" value="ECO:0007669"/>
    <property type="project" value="InterPro"/>
</dbReference>
<dbReference type="Pfam" id="PF02371">
    <property type="entry name" value="Transposase_20"/>
    <property type="match status" value="1"/>
</dbReference>
<protein>
    <submittedName>
        <fullName evidence="4">IS110 family transposase</fullName>
    </submittedName>
</protein>
<dbReference type="InterPro" id="IPR003346">
    <property type="entry name" value="Transposase_20"/>
</dbReference>
<gene>
    <name evidence="4" type="ORF">I4641_19740</name>
</gene>
<sequence>MSKKQWVGIDVCQKNLDVYVRPSSKLFQVTNDEIGISKLIKTLNKIQPELIVLEATGGMEIDAAIKLTQAGLAVAVINPRQARDFAKATGQLAKTDAIDARVLAHFADAIRPEVRAIGDESSRQLEDLVQRRRQISDMITAEKNRRRGKTNSVQVNIDEHIEWLKQQLKEIELQIKSEIALNESWKQKMDLLTSVPGIGEVVAVTLISSLPELGTISHKSISYLVGLAPLNRDSGKFRGKRRIHGGRAKVRCVLYMAALVAVRFNPIIKAFYERLLNKGKRKKVALTACMHKLLIVLNAMMNQNQSWRREASALVQPQVTS</sequence>
<reference evidence="4" key="1">
    <citation type="journal article" date="2021" name="Antonie Van Leeuwenhoek">
        <title>Draft genome and description of Waterburya agarophytonicola gen. nov. sp. nov. (Pleurocapsales, Cyanobacteria): a seaweed symbiont.</title>
        <authorList>
            <person name="Bonthond G."/>
            <person name="Shalygin S."/>
            <person name="Bayer T."/>
            <person name="Weinberger F."/>
        </authorList>
    </citation>
    <scope>NUCLEOTIDE SEQUENCE</scope>
    <source>
        <strain evidence="4">KI4</strain>
    </source>
</reference>
<evidence type="ECO:0000313" key="5">
    <source>
        <dbReference type="Proteomes" id="UP000729733"/>
    </source>
</evidence>
<dbReference type="RefSeq" id="WP_229642301.1">
    <property type="nucleotide sequence ID" value="NZ_JADWDC010000071.1"/>
</dbReference>
<evidence type="ECO:0000259" key="2">
    <source>
        <dbReference type="Pfam" id="PF01548"/>
    </source>
</evidence>
<dbReference type="PANTHER" id="PTHR33055:SF13">
    <property type="entry name" value="TRANSPOSASE"/>
    <property type="match status" value="1"/>
</dbReference>
<dbReference type="InterPro" id="IPR002525">
    <property type="entry name" value="Transp_IS110-like_N"/>
</dbReference>
<proteinExistence type="predicted"/>
<name>A0A964BU72_9CYAN</name>
<dbReference type="InterPro" id="IPR047650">
    <property type="entry name" value="Transpos_IS110"/>
</dbReference>
<dbReference type="Pfam" id="PF01548">
    <property type="entry name" value="DEDD_Tnp_IS110"/>
    <property type="match status" value="1"/>
</dbReference>
<dbReference type="EMBL" id="JADWDC010000071">
    <property type="protein sequence ID" value="MCC0179199.1"/>
    <property type="molecule type" value="Genomic_DNA"/>
</dbReference>
<evidence type="ECO:0000256" key="1">
    <source>
        <dbReference type="SAM" id="Coils"/>
    </source>
</evidence>
<evidence type="ECO:0000259" key="3">
    <source>
        <dbReference type="Pfam" id="PF02371"/>
    </source>
</evidence>
<dbReference type="GO" id="GO:0006313">
    <property type="term" value="P:DNA transposition"/>
    <property type="evidence" value="ECO:0007669"/>
    <property type="project" value="InterPro"/>
</dbReference>
<feature type="coiled-coil region" evidence="1">
    <location>
        <begin position="161"/>
        <end position="188"/>
    </location>
</feature>
<organism evidence="4 5">
    <name type="scientific">Waterburya agarophytonicola KI4</name>
    <dbReference type="NCBI Taxonomy" id="2874699"/>
    <lineage>
        <taxon>Bacteria</taxon>
        <taxon>Bacillati</taxon>
        <taxon>Cyanobacteriota</taxon>
        <taxon>Cyanophyceae</taxon>
        <taxon>Pleurocapsales</taxon>
        <taxon>Hyellaceae</taxon>
        <taxon>Waterburya</taxon>
        <taxon>Waterburya agarophytonicola</taxon>
    </lineage>
</organism>
<dbReference type="Proteomes" id="UP000729733">
    <property type="component" value="Unassembled WGS sequence"/>
</dbReference>
<dbReference type="PANTHER" id="PTHR33055">
    <property type="entry name" value="TRANSPOSASE FOR INSERTION SEQUENCE ELEMENT IS1111A"/>
    <property type="match status" value="1"/>
</dbReference>
<keyword evidence="5" id="KW-1185">Reference proteome</keyword>
<feature type="domain" description="Transposase IS110-like N-terminal" evidence="2">
    <location>
        <begin position="7"/>
        <end position="147"/>
    </location>
</feature>
<keyword evidence="1" id="KW-0175">Coiled coil</keyword>
<dbReference type="NCBIfam" id="NF033542">
    <property type="entry name" value="transpos_IS110"/>
    <property type="match status" value="1"/>
</dbReference>
<dbReference type="GO" id="GO:0004803">
    <property type="term" value="F:transposase activity"/>
    <property type="evidence" value="ECO:0007669"/>
    <property type="project" value="InterPro"/>
</dbReference>
<evidence type="ECO:0000313" key="4">
    <source>
        <dbReference type="EMBL" id="MCC0179199.1"/>
    </source>
</evidence>
<comment type="caution">
    <text evidence="4">The sequence shown here is derived from an EMBL/GenBank/DDBJ whole genome shotgun (WGS) entry which is preliminary data.</text>
</comment>
<feature type="domain" description="Transposase IS116/IS110/IS902 C-terminal" evidence="3">
    <location>
        <begin position="190"/>
        <end position="273"/>
    </location>
</feature>